<feature type="transmembrane region" description="Helical" evidence="5">
    <location>
        <begin position="550"/>
        <end position="570"/>
    </location>
</feature>
<reference evidence="7" key="1">
    <citation type="journal article" date="2023" name="Insect Mol. Biol.">
        <title>Genome sequencing provides insights into the evolution of gene families encoding plant cell wall-degrading enzymes in longhorned beetles.</title>
        <authorList>
            <person name="Shin N.R."/>
            <person name="Okamura Y."/>
            <person name="Kirsch R."/>
            <person name="Pauchet Y."/>
        </authorList>
    </citation>
    <scope>NUCLEOTIDE SEQUENCE</scope>
    <source>
        <strain evidence="7">MMC_N1</strain>
    </source>
</reference>
<evidence type="ECO:0000313" key="7">
    <source>
        <dbReference type="EMBL" id="KAJ8970115.1"/>
    </source>
</evidence>
<evidence type="ECO:0000256" key="2">
    <source>
        <dbReference type="ARBA" id="ARBA00022692"/>
    </source>
</evidence>
<dbReference type="PANTHER" id="PTHR23319:SF4">
    <property type="entry name" value="GRAM DOMAIN CONTAINING 1B, ISOFORM E"/>
    <property type="match status" value="1"/>
</dbReference>
<keyword evidence="2 5" id="KW-0812">Transmembrane</keyword>
<evidence type="ECO:0000259" key="6">
    <source>
        <dbReference type="PROSITE" id="PS51778"/>
    </source>
</evidence>
<evidence type="ECO:0000256" key="3">
    <source>
        <dbReference type="ARBA" id="ARBA00022989"/>
    </source>
</evidence>
<keyword evidence="4 5" id="KW-0472">Membrane</keyword>
<dbReference type="PROSITE" id="PS51778">
    <property type="entry name" value="VAST"/>
    <property type="match status" value="1"/>
</dbReference>
<comment type="subcellular location">
    <subcellularLocation>
        <location evidence="1">Membrane</location>
        <topology evidence="1">Single-pass membrane protein</topology>
    </subcellularLocation>
</comment>
<comment type="caution">
    <text evidence="7">The sequence shown here is derived from an EMBL/GenBank/DDBJ whole genome shotgun (WGS) entry which is preliminary data.</text>
</comment>
<dbReference type="EMBL" id="JAPWTJ010001673">
    <property type="protein sequence ID" value="KAJ8970115.1"/>
    <property type="molecule type" value="Genomic_DNA"/>
</dbReference>
<name>A0ABQ9J0C0_9CUCU</name>
<dbReference type="InterPro" id="IPR011993">
    <property type="entry name" value="PH-like_dom_sf"/>
</dbReference>
<gene>
    <name evidence="7" type="ORF">NQ317_000569</name>
</gene>
<keyword evidence="3 5" id="KW-1133">Transmembrane helix</keyword>
<evidence type="ECO:0000313" key="8">
    <source>
        <dbReference type="Proteomes" id="UP001162164"/>
    </source>
</evidence>
<proteinExistence type="predicted"/>
<evidence type="ECO:0000256" key="1">
    <source>
        <dbReference type="ARBA" id="ARBA00004167"/>
    </source>
</evidence>
<dbReference type="InterPro" id="IPR051482">
    <property type="entry name" value="Cholesterol_transport"/>
</dbReference>
<dbReference type="Pfam" id="PF16016">
    <property type="entry name" value="VASt"/>
    <property type="match status" value="1"/>
</dbReference>
<feature type="domain" description="VASt" evidence="6">
    <location>
        <begin position="344"/>
        <end position="501"/>
    </location>
</feature>
<dbReference type="InterPro" id="IPR004182">
    <property type="entry name" value="GRAM"/>
</dbReference>
<evidence type="ECO:0000256" key="4">
    <source>
        <dbReference type="ARBA" id="ARBA00023136"/>
    </source>
</evidence>
<organism evidence="7 8">
    <name type="scientific">Molorchus minor</name>
    <dbReference type="NCBI Taxonomy" id="1323400"/>
    <lineage>
        <taxon>Eukaryota</taxon>
        <taxon>Metazoa</taxon>
        <taxon>Ecdysozoa</taxon>
        <taxon>Arthropoda</taxon>
        <taxon>Hexapoda</taxon>
        <taxon>Insecta</taxon>
        <taxon>Pterygota</taxon>
        <taxon>Neoptera</taxon>
        <taxon>Endopterygota</taxon>
        <taxon>Coleoptera</taxon>
        <taxon>Polyphaga</taxon>
        <taxon>Cucujiformia</taxon>
        <taxon>Chrysomeloidea</taxon>
        <taxon>Cerambycidae</taxon>
        <taxon>Lamiinae</taxon>
        <taxon>Monochamini</taxon>
        <taxon>Molorchus</taxon>
    </lineage>
</organism>
<accession>A0ABQ9J0C0</accession>
<evidence type="ECO:0000256" key="5">
    <source>
        <dbReference type="SAM" id="Phobius"/>
    </source>
</evidence>
<sequence length="695" mass="80420">MYLYLFLRLYLSVSQEGSVSGRISNIEITPPPSDVKSEFGSSTSRKGEKVEVKKKTSWFNFYPSYKSRSEDFKRLFKEVPDDERLVVDYSCAVQKEILVQGRLYVTQNYLCFHANIFGWETNLTLKWKDVASITKEKTALVIPNAVLISTKTEKYFFTSFVARDKTYLMLFRVWQNALMDQPMPAQEMWQWVHQCYGSELGLTSDDEDYIAPVTEDEKLSARLSVDSFVEDNIIGDGSAEHLNMDHKGIKGANPMKHKMNGSDSQVPTDVTDNSESDVEKPIKYFSVLAFQKKSFPPFPKREFLLLKNPNNPRGPMAVHFWKIKSDINPYTLADINVRCTSSHEGRQLLNEVVPIHIDQLFTLLFTSSKFYLDFHAARKTTDLTQTPWTHNPLDNSKSRVVNLTVALSQTMGPKTAQVTRHNKAGSLYSIDVDTLNAGIPYADSFCVIIHYCLQRYMHKLGIESSVWGVVKGMIERNAWAGLDDFFTHLIRGLSIEGEENIPDIKRKSRRKRRLHSIPRIGLQENNIRTEMYFSDEENTQVVDFLVQTHVPLIVFFILVLLLLLNVVLYYKLWSLEETPPYTLLDLHVLKNPPKSQEEWVKLLQQQEALHTLEAHKWQRILKASIELLKQAEESLANYNAPFTRLMLTNLCPFYKTNRMGKKAKRNYICTKMELKNYDFDYNNNSERNIQDEQNI</sequence>
<keyword evidence="8" id="KW-1185">Reference proteome</keyword>
<dbReference type="Pfam" id="PF02893">
    <property type="entry name" value="GRAM"/>
    <property type="match status" value="1"/>
</dbReference>
<dbReference type="CDD" id="cd13220">
    <property type="entry name" value="PH-GRAM_GRAMDC"/>
    <property type="match status" value="1"/>
</dbReference>
<protein>
    <recommendedName>
        <fullName evidence="6">VASt domain-containing protein</fullName>
    </recommendedName>
</protein>
<dbReference type="SMART" id="SM00568">
    <property type="entry name" value="GRAM"/>
    <property type="match status" value="1"/>
</dbReference>
<dbReference type="PANTHER" id="PTHR23319">
    <property type="entry name" value="GRAM DOMAIN CONTAINING 1B, ISOFORM E"/>
    <property type="match status" value="1"/>
</dbReference>
<dbReference type="Gene3D" id="2.30.29.30">
    <property type="entry name" value="Pleckstrin-homology domain (PH domain)/Phosphotyrosine-binding domain (PTB)"/>
    <property type="match status" value="1"/>
</dbReference>
<dbReference type="InterPro" id="IPR031968">
    <property type="entry name" value="VASt"/>
</dbReference>
<dbReference type="Proteomes" id="UP001162164">
    <property type="component" value="Unassembled WGS sequence"/>
</dbReference>